<evidence type="ECO:0000256" key="1">
    <source>
        <dbReference type="SAM" id="MobiDB-lite"/>
    </source>
</evidence>
<gene>
    <name evidence="2" type="ORF">Pcinc_008093</name>
</gene>
<organism evidence="2 3">
    <name type="scientific">Petrolisthes cinctipes</name>
    <name type="common">Flat porcelain crab</name>
    <dbReference type="NCBI Taxonomy" id="88211"/>
    <lineage>
        <taxon>Eukaryota</taxon>
        <taxon>Metazoa</taxon>
        <taxon>Ecdysozoa</taxon>
        <taxon>Arthropoda</taxon>
        <taxon>Crustacea</taxon>
        <taxon>Multicrustacea</taxon>
        <taxon>Malacostraca</taxon>
        <taxon>Eumalacostraca</taxon>
        <taxon>Eucarida</taxon>
        <taxon>Decapoda</taxon>
        <taxon>Pleocyemata</taxon>
        <taxon>Anomura</taxon>
        <taxon>Galatheoidea</taxon>
        <taxon>Porcellanidae</taxon>
        <taxon>Petrolisthes</taxon>
    </lineage>
</organism>
<accession>A0AAE1KWS7</accession>
<dbReference type="EMBL" id="JAWQEG010000606">
    <property type="protein sequence ID" value="KAK3887814.1"/>
    <property type="molecule type" value="Genomic_DNA"/>
</dbReference>
<evidence type="ECO:0000313" key="3">
    <source>
        <dbReference type="Proteomes" id="UP001286313"/>
    </source>
</evidence>
<protein>
    <submittedName>
        <fullName evidence="2">Uncharacterized protein</fullName>
    </submittedName>
</protein>
<name>A0AAE1KWS7_PETCI</name>
<evidence type="ECO:0000313" key="2">
    <source>
        <dbReference type="EMBL" id="KAK3887814.1"/>
    </source>
</evidence>
<keyword evidence="3" id="KW-1185">Reference proteome</keyword>
<comment type="caution">
    <text evidence="2">The sequence shown here is derived from an EMBL/GenBank/DDBJ whole genome shotgun (WGS) entry which is preliminary data.</text>
</comment>
<reference evidence="2" key="1">
    <citation type="submission" date="2023-10" db="EMBL/GenBank/DDBJ databases">
        <title>Genome assemblies of two species of porcelain crab, Petrolisthes cinctipes and Petrolisthes manimaculis (Anomura: Porcellanidae).</title>
        <authorList>
            <person name="Angst P."/>
        </authorList>
    </citation>
    <scope>NUCLEOTIDE SEQUENCE</scope>
    <source>
        <strain evidence="2">PB745_01</strain>
        <tissue evidence="2">Gill</tissue>
    </source>
</reference>
<dbReference type="Proteomes" id="UP001286313">
    <property type="component" value="Unassembled WGS sequence"/>
</dbReference>
<feature type="compositionally biased region" description="Basic and acidic residues" evidence="1">
    <location>
        <begin position="109"/>
        <end position="128"/>
    </location>
</feature>
<sequence>MNLKKKNSPGPVLLHKFVRTHKSDFVSATPHYATILYPDGRESKVSTNDLAPPLPKELSTRNYSSLTPVTPPEVLSPSDDLPVAHGIEDSKHTPEMKDNLSYHPGVTHRLQDGEPLKLEDDHVEEPLRRSSQIRKPVDRLTYS</sequence>
<feature type="compositionally biased region" description="Basic and acidic residues" evidence="1">
    <location>
        <begin position="86"/>
        <end position="100"/>
    </location>
</feature>
<dbReference type="AlphaFoldDB" id="A0AAE1KWS7"/>
<feature type="region of interest" description="Disordered" evidence="1">
    <location>
        <begin position="38"/>
        <end position="143"/>
    </location>
</feature>
<proteinExistence type="predicted"/>